<dbReference type="AlphaFoldDB" id="A0A1W1BMD2"/>
<name>A0A1W1BMD2_9ZZZZ</name>
<dbReference type="EMBL" id="FPHC01000035">
    <property type="protein sequence ID" value="SFV54663.1"/>
    <property type="molecule type" value="Genomic_DNA"/>
</dbReference>
<organism evidence="1">
    <name type="scientific">hydrothermal vent metagenome</name>
    <dbReference type="NCBI Taxonomy" id="652676"/>
    <lineage>
        <taxon>unclassified sequences</taxon>
        <taxon>metagenomes</taxon>
        <taxon>ecological metagenomes</taxon>
    </lineage>
</organism>
<reference evidence="1" key="1">
    <citation type="submission" date="2016-10" db="EMBL/GenBank/DDBJ databases">
        <authorList>
            <person name="de Groot N.N."/>
        </authorList>
    </citation>
    <scope>NUCLEOTIDE SEQUENCE</scope>
</reference>
<sequence length="265" mass="30267">MKLYSKMKLIVLIIILGISSVNATGEANSVNAILDLGKQMSNMRNMLETYALIATKVNYKSPDKRLQQGIAEYESTIDTMDKNFKYPEIVESVRISREAWKPVKTALLTALKDNSADRLKGEGLFIHGNIRTVIKELANMKKHLLTKEKIKDGKELNAAIEIAASSQRLSAHYMMKMWGLDDPTIQQHWDNGVKIYKDSIKTLKESPYYKDPEFKKLLDDTETQLNYFLTVIMFNDKFVPVLVHDKAQKAYNDANKMSEIILSKI</sequence>
<gene>
    <name evidence="1" type="ORF">MNB_SV-6-715</name>
</gene>
<proteinExistence type="predicted"/>
<evidence type="ECO:0000313" key="1">
    <source>
        <dbReference type="EMBL" id="SFV54663.1"/>
    </source>
</evidence>
<protein>
    <submittedName>
        <fullName evidence="1">Nitric oxide-responding transcriptional regulator Dnr (Crp/Fnr family)</fullName>
    </submittedName>
</protein>
<accession>A0A1W1BMD2</accession>